<reference evidence="1 2" key="1">
    <citation type="submission" date="2011-06" db="EMBL/GenBank/DDBJ databases">
        <authorList>
            <person name="Bador J."/>
            <person name="Amoureux L."/>
            <person name="Neuwirth C."/>
        </authorList>
    </citation>
    <scope>NUCLEOTIDE SEQUENCE [LARGE SCALE GENOMIC DNA]</scope>
    <source>
        <strain evidence="1 2">AXX-A</strain>
    </source>
</reference>
<accession>F7T066</accession>
<comment type="caution">
    <text evidence="1">The sequence shown here is derived from an EMBL/GenBank/DDBJ whole genome shotgun (WGS) entry which is preliminary data.</text>
</comment>
<gene>
    <name evidence="1" type="ORF">AXXA_11630</name>
</gene>
<proteinExistence type="predicted"/>
<dbReference type="HOGENOM" id="CLU_3387547_0_0_4"/>
<dbReference type="EMBL" id="AFRQ01000042">
    <property type="protein sequence ID" value="EGP46155.1"/>
    <property type="molecule type" value="Genomic_DNA"/>
</dbReference>
<dbReference type="Proteomes" id="UP000004853">
    <property type="component" value="Unassembled WGS sequence"/>
</dbReference>
<dbReference type="AlphaFoldDB" id="F7T066"/>
<evidence type="ECO:0000313" key="1">
    <source>
        <dbReference type="EMBL" id="EGP46155.1"/>
    </source>
</evidence>
<organism evidence="1 2">
    <name type="scientific">Achromobacter insuavis AXX-A</name>
    <dbReference type="NCBI Taxonomy" id="1003200"/>
    <lineage>
        <taxon>Bacteria</taxon>
        <taxon>Pseudomonadati</taxon>
        <taxon>Pseudomonadota</taxon>
        <taxon>Betaproteobacteria</taxon>
        <taxon>Burkholderiales</taxon>
        <taxon>Alcaligenaceae</taxon>
        <taxon>Achromobacter</taxon>
    </lineage>
</organism>
<protein>
    <submittedName>
        <fullName evidence="1">Uncharacterized protein</fullName>
    </submittedName>
</protein>
<name>F7T066_9BURK</name>
<sequence length="32" mass="3526">MRSASATVAREVSRSEDEELEARLAMEALLTC</sequence>
<evidence type="ECO:0000313" key="2">
    <source>
        <dbReference type="Proteomes" id="UP000004853"/>
    </source>
</evidence>